<proteinExistence type="predicted"/>
<sequence length="154" mass="17004">MSEQAREQTTIEAPVERCFATLVDFAAYPEWAGDLKEVDVIETDSEGRATVVEFRAAAMGRSTTYQLRYDYTDAPNRLGWGLVSGDLPRELDGAYVLSPIGDGSSTEVVYELAIDLVYPIPGFVKRRAEGRIIKTALSELKARVEGSPRPVEDD</sequence>
<dbReference type="PANTHER" id="PTHR39683">
    <property type="entry name" value="CONSERVED PROTEIN TB16.3"/>
    <property type="match status" value="1"/>
</dbReference>
<evidence type="ECO:0000313" key="1">
    <source>
        <dbReference type="EMBL" id="CAB4612361.1"/>
    </source>
</evidence>
<name>A0A6J6HF81_9ZZZZ</name>
<dbReference type="Gene3D" id="3.30.530.20">
    <property type="match status" value="1"/>
</dbReference>
<reference evidence="1" key="1">
    <citation type="submission" date="2020-05" db="EMBL/GenBank/DDBJ databases">
        <authorList>
            <person name="Chiriac C."/>
            <person name="Salcher M."/>
            <person name="Ghai R."/>
            <person name="Kavagutti S V."/>
        </authorList>
    </citation>
    <scope>NUCLEOTIDE SEQUENCE</scope>
</reference>
<protein>
    <submittedName>
        <fullName evidence="1">Unannotated protein</fullName>
    </submittedName>
</protein>
<dbReference type="InterPro" id="IPR019587">
    <property type="entry name" value="Polyketide_cyclase/dehydratase"/>
</dbReference>
<accession>A0A6J6HF81</accession>
<organism evidence="1">
    <name type="scientific">freshwater metagenome</name>
    <dbReference type="NCBI Taxonomy" id="449393"/>
    <lineage>
        <taxon>unclassified sequences</taxon>
        <taxon>metagenomes</taxon>
        <taxon>ecological metagenomes</taxon>
    </lineage>
</organism>
<gene>
    <name evidence="1" type="ORF">UFOPK1835_01175</name>
</gene>
<dbReference type="EMBL" id="CAEZUP010000047">
    <property type="protein sequence ID" value="CAB4612361.1"/>
    <property type="molecule type" value="Genomic_DNA"/>
</dbReference>
<dbReference type="PANTHER" id="PTHR39683:SF4">
    <property type="entry name" value="COENZYME Q-BINDING PROTEIN COQ10 START DOMAIN-CONTAINING PROTEIN"/>
    <property type="match status" value="1"/>
</dbReference>
<dbReference type="Pfam" id="PF10604">
    <property type="entry name" value="Polyketide_cyc2"/>
    <property type="match status" value="1"/>
</dbReference>
<dbReference type="InterPro" id="IPR023393">
    <property type="entry name" value="START-like_dom_sf"/>
</dbReference>
<dbReference type="SUPFAM" id="SSF55961">
    <property type="entry name" value="Bet v1-like"/>
    <property type="match status" value="1"/>
</dbReference>
<dbReference type="AlphaFoldDB" id="A0A6J6HF81"/>